<dbReference type="SUPFAM" id="SSF53223">
    <property type="entry name" value="Aminoacid dehydrogenase-like, N-terminal domain"/>
    <property type="match status" value="1"/>
</dbReference>
<organism evidence="8 9">
    <name type="scientific">Ardenticatena maritima</name>
    <dbReference type="NCBI Taxonomy" id="872965"/>
    <lineage>
        <taxon>Bacteria</taxon>
        <taxon>Bacillati</taxon>
        <taxon>Chloroflexota</taxon>
        <taxon>Ardenticatenia</taxon>
        <taxon>Ardenticatenales</taxon>
        <taxon>Ardenticatenaceae</taxon>
        <taxon>Ardenticatena</taxon>
    </lineage>
</organism>
<dbReference type="GO" id="GO:0006538">
    <property type="term" value="P:L-glutamate catabolic process"/>
    <property type="evidence" value="ECO:0007669"/>
    <property type="project" value="TreeGrafter"/>
</dbReference>
<dbReference type="PROSITE" id="PS00074">
    <property type="entry name" value="GLFV_DEHYDROGENASE"/>
    <property type="match status" value="1"/>
</dbReference>
<dbReference type="Gene3D" id="3.40.50.10860">
    <property type="entry name" value="Leucine Dehydrogenase, chain A, domain 1"/>
    <property type="match status" value="1"/>
</dbReference>
<dbReference type="Gene3D" id="3.40.50.720">
    <property type="entry name" value="NAD(P)-binding Rossmann-like Domain"/>
    <property type="match status" value="1"/>
</dbReference>
<feature type="site" description="Important for catalysis" evidence="5">
    <location>
        <position position="148"/>
    </location>
</feature>
<gene>
    <name evidence="8" type="ORF">ARMA_1949</name>
</gene>
<dbReference type="EMBL" id="BBZA01000161">
    <property type="protein sequence ID" value="GAP63526.1"/>
    <property type="molecule type" value="Genomic_DNA"/>
</dbReference>
<dbReference type="SMART" id="SM00839">
    <property type="entry name" value="ELFV_dehydrog"/>
    <property type="match status" value="1"/>
</dbReference>
<dbReference type="PIRSF" id="PIRSF000185">
    <property type="entry name" value="Glu_DH"/>
    <property type="match status" value="1"/>
</dbReference>
<evidence type="ECO:0000256" key="4">
    <source>
        <dbReference type="PIRSR" id="PIRSR000185-1"/>
    </source>
</evidence>
<dbReference type="InterPro" id="IPR036291">
    <property type="entry name" value="NAD(P)-bd_dom_sf"/>
</dbReference>
<dbReference type="InterPro" id="IPR006096">
    <property type="entry name" value="Glu/Leu/Phe/Val/Trp_DH_C"/>
</dbReference>
<evidence type="ECO:0000313" key="8">
    <source>
        <dbReference type="EMBL" id="GAP63526.1"/>
    </source>
</evidence>
<comment type="similarity">
    <text evidence="1 3 6">Belongs to the Glu/Leu/Phe/Val dehydrogenases family.</text>
</comment>
<dbReference type="SUPFAM" id="SSF51735">
    <property type="entry name" value="NAD(P)-binding Rossmann-fold domains"/>
    <property type="match status" value="1"/>
</dbReference>
<evidence type="ECO:0000259" key="7">
    <source>
        <dbReference type="SMART" id="SM00839"/>
    </source>
</evidence>
<protein>
    <recommendedName>
        <fullName evidence="3">Glutamate dehydrogenase</fullName>
    </recommendedName>
</protein>
<feature type="domain" description="Glutamate/phenylalanine/leucine/valine/L-tryptophan dehydrogenase C-terminal" evidence="7">
    <location>
        <begin position="185"/>
        <end position="416"/>
    </location>
</feature>
<dbReference type="Proteomes" id="UP000037784">
    <property type="component" value="Unassembled WGS sequence"/>
</dbReference>
<evidence type="ECO:0000256" key="1">
    <source>
        <dbReference type="ARBA" id="ARBA00006382"/>
    </source>
</evidence>
<accession>A0A0M8KAB5</accession>
<dbReference type="PRINTS" id="PR00082">
    <property type="entry name" value="GLFDHDRGNASE"/>
</dbReference>
<reference evidence="9" key="2">
    <citation type="submission" date="2015-08" db="EMBL/GenBank/DDBJ databases">
        <title>Draft Genome Sequence of a Heterotrophic Facultative Anaerobic Bacterium Ardenticatena maritima Strain 110S.</title>
        <authorList>
            <person name="Kawaichi S."/>
            <person name="Yoshida T."/>
            <person name="Sako Y."/>
            <person name="Nakamura R."/>
        </authorList>
    </citation>
    <scope>NUCLEOTIDE SEQUENCE [LARGE SCALE GENOMIC DNA]</scope>
    <source>
        <strain evidence="9">110S</strain>
    </source>
</reference>
<dbReference type="InterPro" id="IPR006097">
    <property type="entry name" value="Glu/Leu/Phe/Val/Trp_DH_dimer"/>
</dbReference>
<dbReference type="InterPro" id="IPR046346">
    <property type="entry name" value="Aminoacid_DH-like_N_sf"/>
</dbReference>
<comment type="caution">
    <text evidence="8">The sequence shown here is derived from an EMBL/GenBank/DDBJ whole genome shotgun (WGS) entry which is preliminary data.</text>
</comment>
<evidence type="ECO:0000256" key="6">
    <source>
        <dbReference type="RuleBase" id="RU004417"/>
    </source>
</evidence>
<reference evidence="8 9" key="1">
    <citation type="journal article" date="2015" name="Genome Announc.">
        <title>Draft Genome Sequence of a Heterotrophic Facultative Anaerobic Thermophilic Bacterium, Ardenticatena maritima Strain 110ST.</title>
        <authorList>
            <person name="Kawaichi S."/>
            <person name="Yoshida T."/>
            <person name="Sako Y."/>
            <person name="Nakamura R."/>
        </authorList>
    </citation>
    <scope>NUCLEOTIDE SEQUENCE [LARGE SCALE GENOMIC DNA]</scope>
    <source>
        <strain evidence="8 9">110S</strain>
    </source>
</reference>
<dbReference type="FunCoup" id="A0A0M8KAB5">
    <property type="interactions" value="345"/>
</dbReference>
<keyword evidence="2 3" id="KW-0560">Oxidoreductase</keyword>
<dbReference type="InterPro" id="IPR033922">
    <property type="entry name" value="NAD_bind_Glu_DH"/>
</dbReference>
<feature type="active site" description="Proton donor" evidence="4">
    <location>
        <position position="108"/>
    </location>
</feature>
<dbReference type="Pfam" id="PF00208">
    <property type="entry name" value="ELFV_dehydrog"/>
    <property type="match status" value="1"/>
</dbReference>
<evidence type="ECO:0000313" key="9">
    <source>
        <dbReference type="Proteomes" id="UP000037784"/>
    </source>
</evidence>
<sequence length="419" mass="46076">MNGNDSPTMQEVATHFYEEAAELMKIDQGVRDQLYVPQRILDVHFPVKMDDGSVKMFSGFRVHHNTVRGPAKGGLRYYPNLTLEQASGLAMLMTWKTAVVNLPFGGAKGGVLCDPKTLSKGELERLTRRFTTEIILLIGPERDIPAPDLGTDEQVMAWIMDTYSMVKGYSVPAVVTGKPPVIGGSAGRRRAPGRGVVFVLREFADRIGLDLRGARVVVHGFGKVGVTAAYMLEHVLGSTVIAVCDRSGAIYNPNGFDIRDLYNYKEETGTVVGYPHGEPISHADMLALECDVLVPASVENIITADNVETIRARVIVEAANAPITPAADAILREKGVHVIPDILANSGGVIVSYFEWVQDLQSFFWTDEQVTQQLRKILVRAFDQVYTLAQEHNVPLRVAAYMLALSRVATAYKLRGFYP</sequence>
<dbReference type="FunFam" id="3.40.50.10860:FF:000003">
    <property type="entry name" value="Glutamate dehydrogenase"/>
    <property type="match status" value="1"/>
</dbReference>
<evidence type="ECO:0000256" key="5">
    <source>
        <dbReference type="PIRSR" id="PIRSR000185-3"/>
    </source>
</evidence>
<dbReference type="InterPro" id="IPR014362">
    <property type="entry name" value="Glu_DH"/>
</dbReference>
<dbReference type="InterPro" id="IPR006095">
    <property type="entry name" value="Glu/Leu/Phe/Val/Trp_DH"/>
</dbReference>
<dbReference type="InParanoid" id="A0A0M8KAB5"/>
<dbReference type="InterPro" id="IPR033524">
    <property type="entry name" value="Glu/Leu/Phe/Val_DH_AS"/>
</dbReference>
<name>A0A0M8KAB5_9CHLR</name>
<dbReference type="CDD" id="cd01076">
    <property type="entry name" value="NAD_bind_1_Glu_DH"/>
    <property type="match status" value="1"/>
</dbReference>
<dbReference type="AlphaFoldDB" id="A0A0M8KAB5"/>
<evidence type="ECO:0000256" key="2">
    <source>
        <dbReference type="ARBA" id="ARBA00023002"/>
    </source>
</evidence>
<evidence type="ECO:0000256" key="3">
    <source>
        <dbReference type="PIRNR" id="PIRNR000185"/>
    </source>
</evidence>
<proteinExistence type="inferred from homology"/>
<dbReference type="PANTHER" id="PTHR11606:SF13">
    <property type="entry name" value="GLUTAMATE DEHYDROGENASE 1, MITOCHONDRIAL"/>
    <property type="match status" value="1"/>
</dbReference>
<dbReference type="STRING" id="872965.SE16_11205"/>
<dbReference type="Pfam" id="PF02812">
    <property type="entry name" value="ELFV_dehydrog_N"/>
    <property type="match status" value="1"/>
</dbReference>
<keyword evidence="9" id="KW-1185">Reference proteome</keyword>
<dbReference type="GO" id="GO:0004352">
    <property type="term" value="F:glutamate dehydrogenase (NAD+) activity"/>
    <property type="evidence" value="ECO:0007669"/>
    <property type="project" value="TreeGrafter"/>
</dbReference>
<dbReference type="PANTHER" id="PTHR11606">
    <property type="entry name" value="GLUTAMATE DEHYDROGENASE"/>
    <property type="match status" value="1"/>
</dbReference>